<feature type="transmembrane region" description="Helical" evidence="1">
    <location>
        <begin position="12"/>
        <end position="32"/>
    </location>
</feature>
<organism evidence="2 3">
    <name type="scientific">Tritonibacter multivorans</name>
    <dbReference type="NCBI Taxonomy" id="928856"/>
    <lineage>
        <taxon>Bacteria</taxon>
        <taxon>Pseudomonadati</taxon>
        <taxon>Pseudomonadota</taxon>
        <taxon>Alphaproteobacteria</taxon>
        <taxon>Rhodobacterales</taxon>
        <taxon>Paracoccaceae</taxon>
        <taxon>Tritonibacter</taxon>
    </lineage>
</organism>
<gene>
    <name evidence="2" type="ORF">TRM7557_00708</name>
</gene>
<evidence type="ECO:0000256" key="1">
    <source>
        <dbReference type="SAM" id="Phobius"/>
    </source>
</evidence>
<dbReference type="AlphaFoldDB" id="A0A0N7LYX6"/>
<accession>A0A0N7LYX6</accession>
<dbReference type="Proteomes" id="UP000052022">
    <property type="component" value="Unassembled WGS sequence"/>
</dbReference>
<evidence type="ECO:0000313" key="2">
    <source>
        <dbReference type="EMBL" id="CUH76089.1"/>
    </source>
</evidence>
<keyword evidence="3" id="KW-1185">Reference proteome</keyword>
<sequence>MTFIRPEARAQLWNWRELIAALCLLLLGLHWALTGVGVWTITGWAVIAVSVLLAVVGAQRVRFRQGGGGPGVVQVVEGQISYFGPLTGGAIAVSELHSLTLDPTARPPHWVLEQPGQEAVAIPVNAAGSEALFDVFAALPGIKTERMLNELQGLRGEGGAHPVVIWQRREEAPERRWLH</sequence>
<protein>
    <submittedName>
        <fullName evidence="2">Uncharacterized protein</fullName>
    </submittedName>
</protein>
<keyword evidence="1" id="KW-1133">Transmembrane helix</keyword>
<dbReference type="STRING" id="928856.SAMN04488049_10374"/>
<dbReference type="EMBL" id="CYSD01000012">
    <property type="protein sequence ID" value="CUH76089.1"/>
    <property type="molecule type" value="Genomic_DNA"/>
</dbReference>
<dbReference type="OrthoDB" id="7851333at2"/>
<proteinExistence type="predicted"/>
<feature type="transmembrane region" description="Helical" evidence="1">
    <location>
        <begin position="38"/>
        <end position="58"/>
    </location>
</feature>
<reference evidence="2 3" key="1">
    <citation type="submission" date="2015-09" db="EMBL/GenBank/DDBJ databases">
        <authorList>
            <consortium name="Swine Surveillance"/>
        </authorList>
    </citation>
    <scope>NUCLEOTIDE SEQUENCE [LARGE SCALE GENOMIC DNA]</scope>
    <source>
        <strain evidence="2 3">CECT 7557</strain>
    </source>
</reference>
<name>A0A0N7LYX6_9RHOB</name>
<evidence type="ECO:0000313" key="3">
    <source>
        <dbReference type="Proteomes" id="UP000052022"/>
    </source>
</evidence>
<keyword evidence="1" id="KW-0472">Membrane</keyword>
<dbReference type="RefSeq" id="WP_058288818.1">
    <property type="nucleotide sequence ID" value="NZ_CYSD01000012.1"/>
</dbReference>
<keyword evidence="1" id="KW-0812">Transmembrane</keyword>